<dbReference type="EMBL" id="MU251430">
    <property type="protein sequence ID" value="KAG9235526.1"/>
    <property type="molecule type" value="Genomic_DNA"/>
</dbReference>
<feature type="compositionally biased region" description="Low complexity" evidence="1">
    <location>
        <begin position="117"/>
        <end position="139"/>
    </location>
</feature>
<sequence>MIQGPDHLMSWPSNILAVQCPRLGARHLEHSRISSPSSSPGLGQHCNSLTTSPEKHAPKPLLHPYSSKPSTPMDPQGLPPLRSRLIPHQVYIIPRLSTPLYPWGGLRISHVPHGVKTLSSSSSSSPSSPSTTTSPTHQTPLPPMDMDAGRTWKGPWPRGWPSITRGAYGKHASCLVVCLFVLGVRGHPRLSHPPRQPKTDTTTYITSHGNRKRGEGNEKRAPPPSPWPRNAKPKPPGRRRSRFHAENSTELSAPRVSVPLLNVKPGKGGGSGGERAGGGFSKHPEACEIAEVRGEECILLRTVQYTVLAQDSATTYTPTRD</sequence>
<name>A0A9P7YL61_9HELO</name>
<evidence type="ECO:0000313" key="3">
    <source>
        <dbReference type="Proteomes" id="UP000824998"/>
    </source>
</evidence>
<feature type="compositionally biased region" description="Basic residues" evidence="1">
    <location>
        <begin position="231"/>
        <end position="242"/>
    </location>
</feature>
<proteinExistence type="predicted"/>
<comment type="caution">
    <text evidence="2">The sequence shown here is derived from an EMBL/GenBank/DDBJ whole genome shotgun (WGS) entry which is preliminary data.</text>
</comment>
<feature type="region of interest" description="Disordered" evidence="1">
    <location>
        <begin position="29"/>
        <end position="81"/>
    </location>
</feature>
<organism evidence="2 3">
    <name type="scientific">Amylocarpus encephaloides</name>
    <dbReference type="NCBI Taxonomy" id="45428"/>
    <lineage>
        <taxon>Eukaryota</taxon>
        <taxon>Fungi</taxon>
        <taxon>Dikarya</taxon>
        <taxon>Ascomycota</taxon>
        <taxon>Pezizomycotina</taxon>
        <taxon>Leotiomycetes</taxon>
        <taxon>Helotiales</taxon>
        <taxon>Helotiales incertae sedis</taxon>
        <taxon>Amylocarpus</taxon>
    </lineage>
</organism>
<feature type="compositionally biased region" description="Basic and acidic residues" evidence="1">
    <location>
        <begin position="212"/>
        <end position="221"/>
    </location>
</feature>
<keyword evidence="3" id="KW-1185">Reference proteome</keyword>
<feature type="compositionally biased region" description="Gly residues" evidence="1">
    <location>
        <begin position="266"/>
        <end position="279"/>
    </location>
</feature>
<accession>A0A9P7YL61</accession>
<feature type="region of interest" description="Disordered" evidence="1">
    <location>
        <begin position="115"/>
        <end position="153"/>
    </location>
</feature>
<evidence type="ECO:0000313" key="2">
    <source>
        <dbReference type="EMBL" id="KAG9235526.1"/>
    </source>
</evidence>
<dbReference type="Proteomes" id="UP000824998">
    <property type="component" value="Unassembled WGS sequence"/>
</dbReference>
<dbReference type="AlphaFoldDB" id="A0A9P7YL61"/>
<evidence type="ECO:0000256" key="1">
    <source>
        <dbReference type="SAM" id="MobiDB-lite"/>
    </source>
</evidence>
<feature type="compositionally biased region" description="Polar residues" evidence="1">
    <location>
        <begin position="199"/>
        <end position="208"/>
    </location>
</feature>
<feature type="region of interest" description="Disordered" evidence="1">
    <location>
        <begin position="186"/>
        <end position="279"/>
    </location>
</feature>
<protein>
    <submittedName>
        <fullName evidence="2">Uncharacterized protein</fullName>
    </submittedName>
</protein>
<reference evidence="2" key="1">
    <citation type="journal article" date="2021" name="IMA Fungus">
        <title>Genomic characterization of three marine fungi, including Emericellopsis atlantica sp. nov. with signatures of a generalist lifestyle and marine biomass degradation.</title>
        <authorList>
            <person name="Hagestad O.C."/>
            <person name="Hou L."/>
            <person name="Andersen J.H."/>
            <person name="Hansen E.H."/>
            <person name="Altermark B."/>
            <person name="Li C."/>
            <person name="Kuhnert E."/>
            <person name="Cox R.J."/>
            <person name="Crous P.W."/>
            <person name="Spatafora J.W."/>
            <person name="Lail K."/>
            <person name="Amirebrahimi M."/>
            <person name="Lipzen A."/>
            <person name="Pangilinan J."/>
            <person name="Andreopoulos W."/>
            <person name="Hayes R.D."/>
            <person name="Ng V."/>
            <person name="Grigoriev I.V."/>
            <person name="Jackson S.A."/>
            <person name="Sutton T.D.S."/>
            <person name="Dobson A.D.W."/>
            <person name="Rama T."/>
        </authorList>
    </citation>
    <scope>NUCLEOTIDE SEQUENCE</scope>
    <source>
        <strain evidence="2">TRa018bII</strain>
    </source>
</reference>
<gene>
    <name evidence="2" type="ORF">BJ875DRAFT_269509</name>
</gene>